<dbReference type="InterPro" id="IPR050351">
    <property type="entry name" value="BphY/WalK/GraS-like"/>
</dbReference>
<dbReference type="GO" id="GO:0016301">
    <property type="term" value="F:kinase activity"/>
    <property type="evidence" value="ECO:0007669"/>
    <property type="project" value="UniProtKB-KW"/>
</dbReference>
<keyword evidence="5" id="KW-0808">Transferase</keyword>
<keyword evidence="6" id="KW-0547">Nucleotide-binding</keyword>
<evidence type="ECO:0000256" key="3">
    <source>
        <dbReference type="ARBA" id="ARBA00012438"/>
    </source>
</evidence>
<comment type="subcellular location">
    <subcellularLocation>
        <location evidence="2">Membrane</location>
    </subcellularLocation>
</comment>
<evidence type="ECO:0000256" key="2">
    <source>
        <dbReference type="ARBA" id="ARBA00004370"/>
    </source>
</evidence>
<dbReference type="SUPFAM" id="SSF47384">
    <property type="entry name" value="Homodimeric domain of signal transducing histidine kinase"/>
    <property type="match status" value="1"/>
</dbReference>
<evidence type="ECO:0000256" key="8">
    <source>
        <dbReference type="ARBA" id="ARBA00022840"/>
    </source>
</evidence>
<evidence type="ECO:0000256" key="5">
    <source>
        <dbReference type="ARBA" id="ARBA00022679"/>
    </source>
</evidence>
<gene>
    <name evidence="12" type="ORF">WDJ61_09760</name>
</gene>
<dbReference type="PROSITE" id="PS50109">
    <property type="entry name" value="HIS_KIN"/>
    <property type="match status" value="1"/>
</dbReference>
<dbReference type="InterPro" id="IPR036890">
    <property type="entry name" value="HATPase_C_sf"/>
</dbReference>
<dbReference type="SUPFAM" id="SSF55874">
    <property type="entry name" value="ATPase domain of HSP90 chaperone/DNA topoisomerase II/histidine kinase"/>
    <property type="match status" value="1"/>
</dbReference>
<evidence type="ECO:0000313" key="12">
    <source>
        <dbReference type="EMBL" id="WXB91564.1"/>
    </source>
</evidence>
<keyword evidence="10" id="KW-1133">Transmembrane helix</keyword>
<dbReference type="SMART" id="SM00387">
    <property type="entry name" value="HATPase_c"/>
    <property type="match status" value="1"/>
</dbReference>
<feature type="transmembrane region" description="Helical" evidence="10">
    <location>
        <begin position="9"/>
        <end position="30"/>
    </location>
</feature>
<feature type="transmembrane region" description="Helical" evidence="10">
    <location>
        <begin position="168"/>
        <end position="190"/>
    </location>
</feature>
<keyword evidence="10" id="KW-0812">Transmembrane</keyword>
<dbReference type="Pfam" id="PF02518">
    <property type="entry name" value="HATPase_c"/>
    <property type="match status" value="1"/>
</dbReference>
<dbReference type="RefSeq" id="WP_338749174.1">
    <property type="nucleotide sequence ID" value="NZ_CP147404.1"/>
</dbReference>
<evidence type="ECO:0000256" key="7">
    <source>
        <dbReference type="ARBA" id="ARBA00022777"/>
    </source>
</evidence>
<evidence type="ECO:0000256" key="9">
    <source>
        <dbReference type="ARBA" id="ARBA00023012"/>
    </source>
</evidence>
<name>A0ABZ2N1U4_9BACI</name>
<keyword evidence="13" id="KW-1185">Reference proteome</keyword>
<dbReference type="InterPro" id="IPR004358">
    <property type="entry name" value="Sig_transdc_His_kin-like_C"/>
</dbReference>
<dbReference type="Pfam" id="PF00512">
    <property type="entry name" value="HisKA"/>
    <property type="match status" value="1"/>
</dbReference>
<keyword evidence="4" id="KW-0597">Phosphoprotein</keyword>
<keyword evidence="10" id="KW-0472">Membrane</keyword>
<dbReference type="Gene3D" id="1.10.287.130">
    <property type="match status" value="1"/>
</dbReference>
<dbReference type="PANTHER" id="PTHR42878:SF7">
    <property type="entry name" value="SENSOR HISTIDINE KINASE GLRK"/>
    <property type="match status" value="1"/>
</dbReference>
<comment type="catalytic activity">
    <reaction evidence="1">
        <text>ATP + protein L-histidine = ADP + protein N-phospho-L-histidine.</text>
        <dbReference type="EC" id="2.7.13.3"/>
    </reaction>
</comment>
<accession>A0ABZ2N1U4</accession>
<evidence type="ECO:0000256" key="10">
    <source>
        <dbReference type="SAM" id="Phobius"/>
    </source>
</evidence>
<sequence length="423" mass="48341">MLKHAKRNLILLYTISTGMILTLVIGLLFYSSIKQAITFEKNIFQNAIFSVNYFIQNETDLTHSQLSEIENQTHVMIDIQEIDPSYKGSLSSKTNREFLFKTLKNELNKIVIAVNLFEDSVYKNPIVTIKGEKHDYYYGTSLTFPNEKETIYILYYLDFSKIISLKTVLTYIFIEVIGLLLLFLLSNILVKKALIPIDINIQKQKEFVAAASHELKSPLAVIQANASAIKFEPSQASFYIKGILNECQRMSRLIQDMLFLASNDSHRWTIKKELIDTETFLIETYETHISYCHEKKQILTLDLPKEELPPFHADKERLSQVLAILLDNAISYSPAKSVVTIRSFIQNDSIVFDIEDHGLGIPNTAKEYIFDRFYRADPSRSDKKHVGLGLSIALEIVKLHNGKISLKDTVHGGCTFSVELPIE</sequence>
<dbReference type="EC" id="2.7.13.3" evidence="3"/>
<dbReference type="Gene3D" id="3.30.565.10">
    <property type="entry name" value="Histidine kinase-like ATPase, C-terminal domain"/>
    <property type="match status" value="1"/>
</dbReference>
<keyword evidence="7 12" id="KW-0418">Kinase</keyword>
<keyword evidence="9" id="KW-0902">Two-component regulatory system</keyword>
<dbReference type="EMBL" id="CP147404">
    <property type="protein sequence ID" value="WXB91564.1"/>
    <property type="molecule type" value="Genomic_DNA"/>
</dbReference>
<evidence type="ECO:0000259" key="11">
    <source>
        <dbReference type="PROSITE" id="PS50109"/>
    </source>
</evidence>
<evidence type="ECO:0000256" key="4">
    <source>
        <dbReference type="ARBA" id="ARBA00022553"/>
    </source>
</evidence>
<evidence type="ECO:0000256" key="1">
    <source>
        <dbReference type="ARBA" id="ARBA00000085"/>
    </source>
</evidence>
<dbReference type="InterPro" id="IPR036097">
    <property type="entry name" value="HisK_dim/P_sf"/>
</dbReference>
<dbReference type="CDD" id="cd00082">
    <property type="entry name" value="HisKA"/>
    <property type="match status" value="1"/>
</dbReference>
<evidence type="ECO:0000256" key="6">
    <source>
        <dbReference type="ARBA" id="ARBA00022741"/>
    </source>
</evidence>
<protein>
    <recommendedName>
        <fullName evidence="3">histidine kinase</fullName>
        <ecNumber evidence="3">2.7.13.3</ecNumber>
    </recommendedName>
</protein>
<proteinExistence type="predicted"/>
<dbReference type="SMART" id="SM00388">
    <property type="entry name" value="HisKA"/>
    <property type="match status" value="1"/>
</dbReference>
<organism evidence="12 13">
    <name type="scientific">Bacillus kandeliae</name>
    <dbReference type="NCBI Taxonomy" id="3129297"/>
    <lineage>
        <taxon>Bacteria</taxon>
        <taxon>Bacillati</taxon>
        <taxon>Bacillota</taxon>
        <taxon>Bacilli</taxon>
        <taxon>Bacillales</taxon>
        <taxon>Bacillaceae</taxon>
        <taxon>Bacillus</taxon>
    </lineage>
</organism>
<dbReference type="CDD" id="cd00075">
    <property type="entry name" value="HATPase"/>
    <property type="match status" value="1"/>
</dbReference>
<feature type="domain" description="Histidine kinase" evidence="11">
    <location>
        <begin position="210"/>
        <end position="423"/>
    </location>
</feature>
<dbReference type="Proteomes" id="UP001387364">
    <property type="component" value="Chromosome"/>
</dbReference>
<dbReference type="InterPro" id="IPR005467">
    <property type="entry name" value="His_kinase_dom"/>
</dbReference>
<dbReference type="InterPro" id="IPR003661">
    <property type="entry name" value="HisK_dim/P_dom"/>
</dbReference>
<keyword evidence="8" id="KW-0067">ATP-binding</keyword>
<dbReference type="PANTHER" id="PTHR42878">
    <property type="entry name" value="TWO-COMPONENT HISTIDINE KINASE"/>
    <property type="match status" value="1"/>
</dbReference>
<dbReference type="InterPro" id="IPR003594">
    <property type="entry name" value="HATPase_dom"/>
</dbReference>
<evidence type="ECO:0000313" key="13">
    <source>
        <dbReference type="Proteomes" id="UP001387364"/>
    </source>
</evidence>
<dbReference type="PRINTS" id="PR00344">
    <property type="entry name" value="BCTRLSENSOR"/>
</dbReference>
<reference evidence="12 13" key="1">
    <citation type="submission" date="2024-02" db="EMBL/GenBank/DDBJ databases">
        <title>Seven novel Bacillus-like species.</title>
        <authorList>
            <person name="Liu G."/>
        </authorList>
    </citation>
    <scope>NUCLEOTIDE SEQUENCE [LARGE SCALE GENOMIC DNA]</scope>
    <source>
        <strain evidence="12 13">FJAT-52991</strain>
    </source>
</reference>